<reference evidence="3" key="1">
    <citation type="submission" date="2022-02" db="EMBL/GenBank/DDBJ databases">
        <authorList>
            <person name="Henning P.M."/>
            <person name="McCubbin A.G."/>
            <person name="Shore J.S."/>
        </authorList>
    </citation>
    <scope>NUCLEOTIDE SEQUENCE</scope>
    <source>
        <strain evidence="3">F60SS</strain>
        <tissue evidence="3">Leaves</tissue>
    </source>
</reference>
<protein>
    <recommendedName>
        <fullName evidence="2">RRM domain-containing protein</fullName>
    </recommendedName>
</protein>
<keyword evidence="1" id="KW-0694">RNA-binding</keyword>
<name>A0A9Q0F4H7_9ROSI</name>
<proteinExistence type="predicted"/>
<dbReference type="InterPro" id="IPR012677">
    <property type="entry name" value="Nucleotide-bd_a/b_plait_sf"/>
</dbReference>
<evidence type="ECO:0000256" key="1">
    <source>
        <dbReference type="PROSITE-ProRule" id="PRU00176"/>
    </source>
</evidence>
<comment type="caution">
    <text evidence="3">The sequence shown here is derived from an EMBL/GenBank/DDBJ whole genome shotgun (WGS) entry which is preliminary data.</text>
</comment>
<gene>
    <name evidence="3" type="ORF">Tsubulata_009759</name>
</gene>
<reference evidence="3" key="2">
    <citation type="journal article" date="2023" name="Plants (Basel)">
        <title>Annotation of the Turnera subulata (Passifloraceae) Draft Genome Reveals the S-Locus Evolved after the Divergence of Turneroideae from Passifloroideae in a Stepwise Manner.</title>
        <authorList>
            <person name="Henning P.M."/>
            <person name="Roalson E.H."/>
            <person name="Mir W."/>
            <person name="McCubbin A.G."/>
            <person name="Shore J.S."/>
        </authorList>
    </citation>
    <scope>NUCLEOTIDE SEQUENCE</scope>
    <source>
        <strain evidence="3">F60SS</strain>
    </source>
</reference>
<dbReference type="PANTHER" id="PTHR32343">
    <property type="entry name" value="SERINE/ARGININE-RICH SPLICING FACTOR"/>
    <property type="match status" value="1"/>
</dbReference>
<dbReference type="AlphaFoldDB" id="A0A9Q0F4H7"/>
<accession>A0A9Q0F4H7</accession>
<keyword evidence="4" id="KW-1185">Reference proteome</keyword>
<dbReference type="PROSITE" id="PS50102">
    <property type="entry name" value="RRM"/>
    <property type="match status" value="1"/>
</dbReference>
<dbReference type="GO" id="GO:0003723">
    <property type="term" value="F:RNA binding"/>
    <property type="evidence" value="ECO:0007669"/>
    <property type="project" value="UniProtKB-UniRule"/>
</dbReference>
<organism evidence="3 4">
    <name type="scientific">Turnera subulata</name>
    <dbReference type="NCBI Taxonomy" id="218843"/>
    <lineage>
        <taxon>Eukaryota</taxon>
        <taxon>Viridiplantae</taxon>
        <taxon>Streptophyta</taxon>
        <taxon>Embryophyta</taxon>
        <taxon>Tracheophyta</taxon>
        <taxon>Spermatophyta</taxon>
        <taxon>Magnoliopsida</taxon>
        <taxon>eudicotyledons</taxon>
        <taxon>Gunneridae</taxon>
        <taxon>Pentapetalae</taxon>
        <taxon>rosids</taxon>
        <taxon>fabids</taxon>
        <taxon>Malpighiales</taxon>
        <taxon>Passifloraceae</taxon>
        <taxon>Turnera</taxon>
    </lineage>
</organism>
<dbReference type="EMBL" id="JAKUCV010007321">
    <property type="protein sequence ID" value="KAJ4823925.1"/>
    <property type="molecule type" value="Genomic_DNA"/>
</dbReference>
<feature type="domain" description="RRM" evidence="2">
    <location>
        <begin position="6"/>
        <end position="72"/>
    </location>
</feature>
<dbReference type="OrthoDB" id="7763451at2759"/>
<dbReference type="PANTHER" id="PTHR32343:SF26">
    <property type="entry name" value="RNA-BINDING (RRM_RBD_RNP MOTIFS) FAMILY PROTEIN"/>
    <property type="match status" value="1"/>
</dbReference>
<dbReference type="Gene3D" id="3.30.70.330">
    <property type="match status" value="1"/>
</dbReference>
<dbReference type="SUPFAM" id="SSF54928">
    <property type="entry name" value="RNA-binding domain, RBD"/>
    <property type="match status" value="1"/>
</dbReference>
<sequence length="234" mass="25202">MHYACYAVEVTGLSPSATEKHVYDFFNHCGTVQTVEIIGSGEYARTAYVTFADVYAMQTAVLLSGATIVDQRVCITPWGTPTAEYDHWNSPPVLTGDDTSSMCFLDFTDFCSQFTSSLLPEQTIYRNQYIPAPGVTVTLAQDIVTTMLSKGYVLAKDALAKAKAFDEEYRISARAAARFVEISKSAAAFTGRTAVAAAHAVVNSTYFAKGAQWVSGALARAAEATAEYGSKKSS</sequence>
<evidence type="ECO:0000313" key="3">
    <source>
        <dbReference type="EMBL" id="KAJ4823925.1"/>
    </source>
</evidence>
<dbReference type="InterPro" id="IPR035979">
    <property type="entry name" value="RBD_domain_sf"/>
</dbReference>
<dbReference type="Proteomes" id="UP001141552">
    <property type="component" value="Unassembled WGS sequence"/>
</dbReference>
<dbReference type="Pfam" id="PF00076">
    <property type="entry name" value="RRM_1"/>
    <property type="match status" value="1"/>
</dbReference>
<dbReference type="SMART" id="SM00360">
    <property type="entry name" value="RRM"/>
    <property type="match status" value="1"/>
</dbReference>
<dbReference type="InterPro" id="IPR000504">
    <property type="entry name" value="RRM_dom"/>
</dbReference>
<evidence type="ECO:0000259" key="2">
    <source>
        <dbReference type="PROSITE" id="PS50102"/>
    </source>
</evidence>
<evidence type="ECO:0000313" key="4">
    <source>
        <dbReference type="Proteomes" id="UP001141552"/>
    </source>
</evidence>